<dbReference type="EMBL" id="JBHMDM010000005">
    <property type="protein sequence ID" value="MFB9377292.1"/>
    <property type="molecule type" value="Genomic_DNA"/>
</dbReference>
<dbReference type="SMART" id="SM00862">
    <property type="entry name" value="Trans_reg_C"/>
    <property type="match status" value="1"/>
</dbReference>
<dbReference type="InterPro" id="IPR003018">
    <property type="entry name" value="GAF"/>
</dbReference>
<feature type="domain" description="OmpR/PhoB-type" evidence="2">
    <location>
        <begin position="325"/>
        <end position="387"/>
    </location>
</feature>
<keyword evidence="1" id="KW-0238">DNA-binding</keyword>
<evidence type="ECO:0000313" key="3">
    <source>
        <dbReference type="EMBL" id="MFB9377292.1"/>
    </source>
</evidence>
<sequence>MTSLSRAECAVGPGDDPREAARRLRRAREAALGSGSGPERAVVRPVIGASWRRLQAGGLDPTGRGPGRVLDGADLRGRREETPMGEVLPLLRRHLLPAAEAAGQVLVVADAAGTVLWREGNVAARRRADTLGFDEGSAWDEASVGTNAIGTSLVVGAPVHVFAAEHYVETHQPWTCAAAPVRGPDGTVAGVVDLSGPAPGVHASTIALVQAVAALAERELVDAHGRRHARLAAQAAALIGDRPGAVLATDGCRLAAVGMLLPERVDLGRQARPGGIVALAEAGTLTVEAVPGGWLLRPGDRQGASTLHLAPDGRVDWTGGGSSWSQRVSPRHRDLLLDLAAHPGGSSAADLARRVYDDPARTVTVRAELSRLRRVLGPVLEHRPYRLAAGVRVVVGA</sequence>
<dbReference type="Proteomes" id="UP001589748">
    <property type="component" value="Unassembled WGS sequence"/>
</dbReference>
<keyword evidence="4" id="KW-1185">Reference proteome</keyword>
<dbReference type="InterPro" id="IPR001867">
    <property type="entry name" value="OmpR/PhoB-type_DNA-bd"/>
</dbReference>
<dbReference type="Gene3D" id="3.30.450.40">
    <property type="match status" value="1"/>
</dbReference>
<comment type="caution">
    <text evidence="3">The sequence shown here is derived from an EMBL/GenBank/DDBJ whole genome shotgun (WGS) entry which is preliminary data.</text>
</comment>
<name>A0ABV5LTA1_9ACTN</name>
<dbReference type="InterPro" id="IPR029016">
    <property type="entry name" value="GAF-like_dom_sf"/>
</dbReference>
<accession>A0ABV5LTA1</accession>
<gene>
    <name evidence="3" type="ORF">ACFFVI_09940</name>
</gene>
<evidence type="ECO:0000259" key="2">
    <source>
        <dbReference type="SMART" id="SM00862"/>
    </source>
</evidence>
<evidence type="ECO:0000256" key="1">
    <source>
        <dbReference type="ARBA" id="ARBA00023125"/>
    </source>
</evidence>
<proteinExistence type="predicted"/>
<dbReference type="RefSeq" id="WP_380139278.1">
    <property type="nucleotide sequence ID" value="NZ_JBHLUI010000010.1"/>
</dbReference>
<organism evidence="3 4">
    <name type="scientific">Kineococcus gynurae</name>
    <dbReference type="NCBI Taxonomy" id="452979"/>
    <lineage>
        <taxon>Bacteria</taxon>
        <taxon>Bacillati</taxon>
        <taxon>Actinomycetota</taxon>
        <taxon>Actinomycetes</taxon>
        <taxon>Kineosporiales</taxon>
        <taxon>Kineosporiaceae</taxon>
        <taxon>Kineococcus</taxon>
    </lineage>
</organism>
<protein>
    <submittedName>
        <fullName evidence="3">GAF domain-containing protein</fullName>
    </submittedName>
</protein>
<dbReference type="Pfam" id="PF01590">
    <property type="entry name" value="GAF"/>
    <property type="match status" value="1"/>
</dbReference>
<reference evidence="3 4" key="1">
    <citation type="submission" date="2024-09" db="EMBL/GenBank/DDBJ databases">
        <authorList>
            <person name="Sun Q."/>
            <person name="Mori K."/>
        </authorList>
    </citation>
    <scope>NUCLEOTIDE SEQUENCE [LARGE SCALE GENOMIC DNA]</scope>
    <source>
        <strain evidence="3 4">TISTR 1856</strain>
    </source>
</reference>
<evidence type="ECO:0000313" key="4">
    <source>
        <dbReference type="Proteomes" id="UP001589748"/>
    </source>
</evidence>